<feature type="region of interest" description="Disordered" evidence="1">
    <location>
        <begin position="73"/>
        <end position="98"/>
    </location>
</feature>
<reference evidence="2" key="1">
    <citation type="submission" date="2022-07" db="EMBL/GenBank/DDBJ databases">
        <title>Genomic of Streptomyces cavourensis F2.</title>
        <authorList>
            <person name="Hu S."/>
            <person name="Liang W."/>
        </authorList>
    </citation>
    <scope>NUCLEOTIDE SEQUENCE</scope>
    <source>
        <strain evidence="2">F2</strain>
        <plasmid evidence="2">unnamed</plasmid>
    </source>
</reference>
<evidence type="ECO:0000313" key="3">
    <source>
        <dbReference type="Proteomes" id="UP001058236"/>
    </source>
</evidence>
<evidence type="ECO:0000313" key="2">
    <source>
        <dbReference type="EMBL" id="UTR83691.1"/>
    </source>
</evidence>
<gene>
    <name evidence="2" type="ORF">NLU04_34845</name>
</gene>
<accession>A0ABY5FJA0</accession>
<name>A0ABY5FJA0_9ACTN</name>
<dbReference type="EMBL" id="CP101398">
    <property type="protein sequence ID" value="UTR83691.1"/>
    <property type="molecule type" value="Genomic_DNA"/>
</dbReference>
<evidence type="ECO:0000256" key="1">
    <source>
        <dbReference type="SAM" id="MobiDB-lite"/>
    </source>
</evidence>
<proteinExistence type="predicted"/>
<feature type="region of interest" description="Disordered" evidence="1">
    <location>
        <begin position="28"/>
        <end position="49"/>
    </location>
</feature>
<dbReference type="Proteomes" id="UP001058236">
    <property type="component" value="Plasmid unnamed"/>
</dbReference>
<feature type="compositionally biased region" description="Basic and acidic residues" evidence="1">
    <location>
        <begin position="86"/>
        <end position="98"/>
    </location>
</feature>
<organism evidence="2 3">
    <name type="scientific">Streptomyces cavourensis</name>
    <dbReference type="NCBI Taxonomy" id="67258"/>
    <lineage>
        <taxon>Bacteria</taxon>
        <taxon>Bacillati</taxon>
        <taxon>Actinomycetota</taxon>
        <taxon>Actinomycetes</taxon>
        <taxon>Kitasatosporales</taxon>
        <taxon>Streptomycetaceae</taxon>
        <taxon>Streptomyces</taxon>
    </lineage>
</organism>
<protein>
    <submittedName>
        <fullName evidence="2">Uncharacterized protein</fullName>
    </submittedName>
</protein>
<keyword evidence="2" id="KW-0614">Plasmid</keyword>
<sequence>MEPEAIDSKGGPELVTFREAARRVVEEGIAPSMSHQRISQLARDDRNFPPVQKVGRSNVVDWTVAKTYFLAHAQRAASRDSRRRNTKTEGHGGAPDKT</sequence>
<dbReference type="RefSeq" id="WP_255240366.1">
    <property type="nucleotide sequence ID" value="NZ_CP101398.1"/>
</dbReference>
<geneLocation type="plasmid" evidence="2 3">
    <name>unnamed</name>
</geneLocation>
<keyword evidence="3" id="KW-1185">Reference proteome</keyword>